<feature type="compositionally biased region" description="Low complexity" evidence="1">
    <location>
        <begin position="150"/>
        <end position="178"/>
    </location>
</feature>
<keyword evidence="2" id="KW-0812">Transmembrane</keyword>
<evidence type="ECO:0000313" key="5">
    <source>
        <dbReference type="Proteomes" id="UP001589814"/>
    </source>
</evidence>
<name>A0ABV6G6E0_9GAMM</name>
<feature type="domain" description="SPOR" evidence="3">
    <location>
        <begin position="173"/>
        <end position="248"/>
    </location>
</feature>
<organism evidence="4 5">
    <name type="scientific">Kushneria aurantia</name>
    <dbReference type="NCBI Taxonomy" id="504092"/>
    <lineage>
        <taxon>Bacteria</taxon>
        <taxon>Pseudomonadati</taxon>
        <taxon>Pseudomonadota</taxon>
        <taxon>Gammaproteobacteria</taxon>
        <taxon>Oceanospirillales</taxon>
        <taxon>Halomonadaceae</taxon>
        <taxon>Kushneria</taxon>
    </lineage>
</organism>
<protein>
    <submittedName>
        <fullName evidence="4">SPOR domain-containing protein</fullName>
    </submittedName>
</protein>
<dbReference type="PANTHER" id="PTHR38687">
    <property type="entry name" value="CELL DIVISION PROTEIN DEDD-RELATED"/>
    <property type="match status" value="1"/>
</dbReference>
<dbReference type="InterPro" id="IPR007730">
    <property type="entry name" value="SPOR-like_dom"/>
</dbReference>
<feature type="region of interest" description="Disordered" evidence="1">
    <location>
        <begin position="32"/>
        <end position="181"/>
    </location>
</feature>
<accession>A0ABV6G6E0</accession>
<dbReference type="PANTHER" id="PTHR38687:SF1">
    <property type="entry name" value="CELL DIVISION PROTEIN DEDD"/>
    <property type="match status" value="1"/>
</dbReference>
<feature type="compositionally biased region" description="Low complexity" evidence="1">
    <location>
        <begin position="110"/>
        <end position="122"/>
    </location>
</feature>
<keyword evidence="2" id="KW-1133">Transmembrane helix</keyword>
<dbReference type="Proteomes" id="UP001589814">
    <property type="component" value="Unassembled WGS sequence"/>
</dbReference>
<dbReference type="EMBL" id="JBHLVX010000055">
    <property type="protein sequence ID" value="MFC0269225.1"/>
    <property type="molecule type" value="Genomic_DNA"/>
</dbReference>
<keyword evidence="5" id="KW-1185">Reference proteome</keyword>
<keyword evidence="2" id="KW-0472">Membrane</keyword>
<dbReference type="InterPro" id="IPR036680">
    <property type="entry name" value="SPOR-like_sf"/>
</dbReference>
<feature type="compositionally biased region" description="Polar residues" evidence="1">
    <location>
        <begin position="68"/>
        <end position="86"/>
    </location>
</feature>
<feature type="compositionally biased region" description="Basic and acidic residues" evidence="1">
    <location>
        <begin position="91"/>
        <end position="107"/>
    </location>
</feature>
<dbReference type="RefSeq" id="WP_019951529.1">
    <property type="nucleotide sequence ID" value="NZ_JBHLVX010000055.1"/>
</dbReference>
<dbReference type="SUPFAM" id="SSF110997">
    <property type="entry name" value="Sporulation related repeat"/>
    <property type="match status" value="1"/>
</dbReference>
<reference evidence="4 5" key="1">
    <citation type="submission" date="2024-09" db="EMBL/GenBank/DDBJ databases">
        <authorList>
            <person name="Sun Q."/>
            <person name="Mori K."/>
        </authorList>
    </citation>
    <scope>NUCLEOTIDE SEQUENCE [LARGE SCALE GENOMIC DNA]</scope>
    <source>
        <strain evidence="4 5">CCM 7415</strain>
    </source>
</reference>
<dbReference type="InterPro" id="IPR052521">
    <property type="entry name" value="Cell_div_SPOR-domain"/>
</dbReference>
<proteinExistence type="predicted"/>
<dbReference type="Gene3D" id="3.30.70.1070">
    <property type="entry name" value="Sporulation related repeat"/>
    <property type="match status" value="1"/>
</dbReference>
<evidence type="ECO:0000313" key="4">
    <source>
        <dbReference type="EMBL" id="MFC0269225.1"/>
    </source>
</evidence>
<evidence type="ECO:0000256" key="1">
    <source>
        <dbReference type="SAM" id="MobiDB-lite"/>
    </source>
</evidence>
<gene>
    <name evidence="4" type="ORF">ACFFHW_14735</name>
</gene>
<comment type="caution">
    <text evidence="4">The sequence shown here is derived from an EMBL/GenBank/DDBJ whole genome shotgun (WGS) entry which is preliminary data.</text>
</comment>
<evidence type="ECO:0000259" key="3">
    <source>
        <dbReference type="PROSITE" id="PS51724"/>
    </source>
</evidence>
<sequence length="252" mass="25894">MKYGMRERISGTVIVVAIAIIVLPMLFDRSDDDSAPSRGTSMSIDQPVEVEQRNIGAPQSPLADEAVQNPQSGDSTTRRTSQSNQLFPGRSSDESDGGERVSEDVARSNEPAPAADEAAPTAGQRQTQSAPSSTQRGSGSSGGGEDPIMAAASRGSGSAASASRSASGSGAPPASAGGWALQAGSFGQSANADRLVSQLREQGFNAWQQPRGELSTVFIGPFDSRDAGERAAGQLQQRAGINGFVVERGAGQ</sequence>
<dbReference type="PROSITE" id="PS51724">
    <property type="entry name" value="SPOR"/>
    <property type="match status" value="1"/>
</dbReference>
<dbReference type="Pfam" id="PF05036">
    <property type="entry name" value="SPOR"/>
    <property type="match status" value="1"/>
</dbReference>
<feature type="transmembrane region" description="Helical" evidence="2">
    <location>
        <begin position="9"/>
        <end position="27"/>
    </location>
</feature>
<evidence type="ECO:0000256" key="2">
    <source>
        <dbReference type="SAM" id="Phobius"/>
    </source>
</evidence>